<accession>A0A4P7SET7</accession>
<sequence>MTRVCFVSHVHPDHLEEYRRRHAAVWPDMLEALRDTGWRDYRLFLSPDGLLVGVLETDDYAAAQAAMAATDVNARWQARMADLFVDDGNPDEGFVLLDEVFHLEGQLAAAGLPTGPSAPAPPPTESTQEQHR</sequence>
<dbReference type="Pfam" id="PF05336">
    <property type="entry name" value="rhaM"/>
    <property type="match status" value="1"/>
</dbReference>
<feature type="region of interest" description="Disordered" evidence="1">
    <location>
        <begin position="108"/>
        <end position="132"/>
    </location>
</feature>
<evidence type="ECO:0000313" key="3">
    <source>
        <dbReference type="Proteomes" id="UP000296469"/>
    </source>
</evidence>
<dbReference type="AlphaFoldDB" id="A0A4P7SET7"/>
<protein>
    <submittedName>
        <fullName evidence="2">L-rhamnose mutarotase</fullName>
    </submittedName>
</protein>
<dbReference type="RefSeq" id="WP_135973536.1">
    <property type="nucleotide sequence ID" value="NZ_CP039291.1"/>
</dbReference>
<dbReference type="PANTHER" id="PTHR34389">
    <property type="entry name" value="L-RHAMNOSE MUTAROTASE"/>
    <property type="match status" value="1"/>
</dbReference>
<evidence type="ECO:0000256" key="1">
    <source>
        <dbReference type="SAM" id="MobiDB-lite"/>
    </source>
</evidence>
<proteinExistence type="predicted"/>
<dbReference type="GO" id="GO:0019301">
    <property type="term" value="P:rhamnose catabolic process"/>
    <property type="evidence" value="ECO:0007669"/>
    <property type="project" value="TreeGrafter"/>
</dbReference>
<dbReference type="KEGG" id="celz:E5225_02280"/>
<dbReference type="EMBL" id="CP039291">
    <property type="protein sequence ID" value="QCB92552.1"/>
    <property type="molecule type" value="Genomic_DNA"/>
</dbReference>
<reference evidence="2 3" key="1">
    <citation type="submission" date="2019-04" db="EMBL/GenBank/DDBJ databases">
        <title>Isolation and identification of Cellulomonas shaoxiangyii sp. Nov. isolated from feces of the Tibetan antelopes (Pantholops hodgsonii) in the Qinghai-Tibet plateau of China.</title>
        <authorList>
            <person name="Tian Z."/>
        </authorList>
    </citation>
    <scope>NUCLEOTIDE SEQUENCE [LARGE SCALE GENOMIC DNA]</scope>
    <source>
        <strain evidence="2 3">Z28</strain>
    </source>
</reference>
<gene>
    <name evidence="2" type="ORF">E5225_02280</name>
</gene>
<evidence type="ECO:0000313" key="2">
    <source>
        <dbReference type="EMBL" id="QCB92552.1"/>
    </source>
</evidence>
<name>A0A4P7SET7_9CELL</name>
<dbReference type="PANTHER" id="PTHR34389:SF2">
    <property type="entry name" value="L-RHAMNOSE MUTAROTASE"/>
    <property type="match status" value="1"/>
</dbReference>
<dbReference type="InterPro" id="IPR008000">
    <property type="entry name" value="Rham/fucose_mutarotase"/>
</dbReference>
<dbReference type="OrthoDB" id="9799608at2"/>
<dbReference type="SUPFAM" id="SSF54909">
    <property type="entry name" value="Dimeric alpha+beta barrel"/>
    <property type="match status" value="1"/>
</dbReference>
<keyword evidence="3" id="KW-1185">Reference proteome</keyword>
<dbReference type="Proteomes" id="UP000296469">
    <property type="component" value="Chromosome"/>
</dbReference>
<dbReference type="Gene3D" id="3.30.70.100">
    <property type="match status" value="1"/>
</dbReference>
<dbReference type="GO" id="GO:0016857">
    <property type="term" value="F:racemase and epimerase activity, acting on carbohydrates and derivatives"/>
    <property type="evidence" value="ECO:0007669"/>
    <property type="project" value="InterPro"/>
</dbReference>
<organism evidence="2 3">
    <name type="scientific">Cellulomonas shaoxiangyii</name>
    <dbReference type="NCBI Taxonomy" id="2566013"/>
    <lineage>
        <taxon>Bacteria</taxon>
        <taxon>Bacillati</taxon>
        <taxon>Actinomycetota</taxon>
        <taxon>Actinomycetes</taxon>
        <taxon>Micrococcales</taxon>
        <taxon>Cellulomonadaceae</taxon>
        <taxon>Cellulomonas</taxon>
    </lineage>
</organism>
<dbReference type="InterPro" id="IPR011008">
    <property type="entry name" value="Dimeric_a/b-barrel"/>
</dbReference>